<dbReference type="HAMAP" id="MF_00048">
    <property type="entry name" value="UPF0102"/>
    <property type="match status" value="1"/>
</dbReference>
<dbReference type="PANTHER" id="PTHR34039:SF1">
    <property type="entry name" value="UPF0102 PROTEIN YRAN"/>
    <property type="match status" value="1"/>
</dbReference>
<dbReference type="InterPro" id="IPR011335">
    <property type="entry name" value="Restrct_endonuc-II-like"/>
</dbReference>
<evidence type="ECO:0000256" key="2">
    <source>
        <dbReference type="HAMAP-Rule" id="MF_00048"/>
    </source>
</evidence>
<dbReference type="NCBIfam" id="NF009152">
    <property type="entry name" value="PRK12497.2-4"/>
    <property type="match status" value="1"/>
</dbReference>
<keyword evidence="4" id="KW-1185">Reference proteome</keyword>
<dbReference type="Gene3D" id="3.40.1350.10">
    <property type="match status" value="1"/>
</dbReference>
<dbReference type="AlphaFoldDB" id="A0A4Q9JWA4"/>
<comment type="caution">
    <text evidence="3">The sequence shown here is derived from an EMBL/GenBank/DDBJ whole genome shotgun (WGS) entry which is preliminary data.</text>
</comment>
<dbReference type="EMBL" id="QPGR01000001">
    <property type="protein sequence ID" value="TBR82487.1"/>
    <property type="molecule type" value="Genomic_DNA"/>
</dbReference>
<comment type="similarity">
    <text evidence="1 2">Belongs to the UPF0102 family.</text>
</comment>
<evidence type="ECO:0000313" key="4">
    <source>
        <dbReference type="Proteomes" id="UP000292583"/>
    </source>
</evidence>
<name>A0A4Q9JWA4_9BACT</name>
<dbReference type="Pfam" id="PF02021">
    <property type="entry name" value="UPF0102"/>
    <property type="match status" value="1"/>
</dbReference>
<evidence type="ECO:0000256" key="1">
    <source>
        <dbReference type="ARBA" id="ARBA00006738"/>
    </source>
</evidence>
<sequence>MGLSSYILGIKGEDEACNFLKKQQFSILERNFHSKFGEIDIIALKDNILHFIEVKFTQNDYNIYERIDHKKYQKIIKTIEFYFIKTRKNNDFQIDLICVKNNVIEFIENITF</sequence>
<dbReference type="GO" id="GO:0003676">
    <property type="term" value="F:nucleic acid binding"/>
    <property type="evidence" value="ECO:0007669"/>
    <property type="project" value="InterPro"/>
</dbReference>
<dbReference type="OrthoDB" id="9794876at2"/>
<gene>
    <name evidence="3" type="ORF">DU473_01210</name>
</gene>
<dbReference type="RefSeq" id="WP_131163899.1">
    <property type="nucleotide sequence ID" value="NZ_CP076657.1"/>
</dbReference>
<dbReference type="InterPro" id="IPR011856">
    <property type="entry name" value="tRNA_endonuc-like_dom_sf"/>
</dbReference>
<dbReference type="InterPro" id="IPR003509">
    <property type="entry name" value="UPF0102_YraN-like"/>
</dbReference>
<accession>A0A4Q9JWA4</accession>
<dbReference type="Proteomes" id="UP000292583">
    <property type="component" value="Unassembled WGS sequence"/>
</dbReference>
<organism evidence="3 4">
    <name type="scientific">Campylobacter novaezeelandiae</name>
    <dbReference type="NCBI Taxonomy" id="2267891"/>
    <lineage>
        <taxon>Bacteria</taxon>
        <taxon>Pseudomonadati</taxon>
        <taxon>Campylobacterota</taxon>
        <taxon>Epsilonproteobacteria</taxon>
        <taxon>Campylobacterales</taxon>
        <taxon>Campylobacteraceae</taxon>
        <taxon>Campylobacter</taxon>
    </lineage>
</organism>
<evidence type="ECO:0000313" key="3">
    <source>
        <dbReference type="EMBL" id="TBR82487.1"/>
    </source>
</evidence>
<proteinExistence type="inferred from homology"/>
<dbReference type="PANTHER" id="PTHR34039">
    <property type="entry name" value="UPF0102 PROTEIN YRAN"/>
    <property type="match status" value="1"/>
</dbReference>
<dbReference type="SUPFAM" id="SSF52980">
    <property type="entry name" value="Restriction endonuclease-like"/>
    <property type="match status" value="1"/>
</dbReference>
<reference evidence="3 4" key="1">
    <citation type="submission" date="2018-07" db="EMBL/GenBank/DDBJ databases">
        <title>Campylobacter zealandensis sp. nov., isolated from birds and water in New Zealand.</title>
        <authorList>
            <person name="Wilkinson D.A."/>
            <person name="Biggs P.J."/>
            <person name="French N.P."/>
            <person name="Midwinter A.C."/>
        </authorList>
    </citation>
    <scope>NUCLEOTIDE SEQUENCE [LARGE SCALE GENOMIC DNA]</scope>
    <source>
        <strain evidence="3 4">B423b</strain>
    </source>
</reference>
<protein>
    <recommendedName>
        <fullName evidence="2">UPF0102 protein DU473_01210</fullName>
    </recommendedName>
</protein>